<proteinExistence type="predicted"/>
<reference evidence="2 3" key="1">
    <citation type="submission" date="2013-04" db="EMBL/GenBank/DDBJ databases">
        <title>The Genome Sequence of Parabacteroides goldsteinii dnLKV18.</title>
        <authorList>
            <consortium name="The Broad Institute Genomics Platform"/>
            <consortium name="The Broad Institute Genome Sequencing Center for Infectious Disease"/>
            <person name="Earl A."/>
            <person name="Xavier R."/>
            <person name="Kuhn K."/>
            <person name="Stappenbeck T."/>
            <person name="Walker B."/>
            <person name="Young S."/>
            <person name="Zeng Q."/>
            <person name="Gargeya S."/>
            <person name="Fitzgerald M."/>
            <person name="Haas B."/>
            <person name="Abouelleil A."/>
            <person name="Allen A.W."/>
            <person name="Alvarado L."/>
            <person name="Arachchi H.M."/>
            <person name="Berlin A.M."/>
            <person name="Chapman S.B."/>
            <person name="Gainer-Dewar J."/>
            <person name="Goldberg J."/>
            <person name="Griggs A."/>
            <person name="Gujja S."/>
            <person name="Hansen M."/>
            <person name="Howarth C."/>
            <person name="Imamovic A."/>
            <person name="Ireland A."/>
            <person name="Larimer J."/>
            <person name="McCowan C."/>
            <person name="Murphy C."/>
            <person name="Pearson M."/>
            <person name="Poon T.W."/>
            <person name="Priest M."/>
            <person name="Roberts A."/>
            <person name="Saif S."/>
            <person name="Shea T."/>
            <person name="Sisk P."/>
            <person name="Sykes S."/>
            <person name="Wortman J."/>
            <person name="Nusbaum C."/>
            <person name="Birren B."/>
        </authorList>
    </citation>
    <scope>NUCLEOTIDE SEQUENCE [LARGE SCALE GENOMIC DNA]</scope>
    <source>
        <strain evidence="3">dnLKV18</strain>
    </source>
</reference>
<evidence type="ECO:0000313" key="2">
    <source>
        <dbReference type="EMBL" id="EOS19198.1"/>
    </source>
</evidence>
<keyword evidence="3" id="KW-1185">Reference proteome</keyword>
<dbReference type="AlphaFoldDB" id="S0GUW0"/>
<evidence type="ECO:0008006" key="4">
    <source>
        <dbReference type="Google" id="ProtNLM"/>
    </source>
</evidence>
<dbReference type="RefSeq" id="WP_010803172.1">
    <property type="nucleotide sequence ID" value="NZ_KE159513.1"/>
</dbReference>
<name>S0GUW0_9BACT</name>
<gene>
    <name evidence="2" type="ORF">C803_01031</name>
</gene>
<sequence>MKKSLVSMAALALIMASCSNDEENVINNGEVANAVPVQISQTVTGVETKAAIIPGNKMDAVIIMVDGNSSSASAPDFDSFVPKKDNTLNNESKFASDGDRANYANTQFTASTTANGIVLTPTLYYPVDGGANPNKTWILGVAPQGTVSGTTVTFTQADGFQDVMFAGQQAAGNGTESDKTKAALNFQHKTTQLTFVAQLSGELAGTEWENKTVSVKEITIQNAQVPASLAFNTGTVNWKDAANLMVAGCNTALSTTACAPSVPVMVKPATDILVNIDLSVEGAIQSYTNLKIKKEDGSNLSTAEGFSHQVTFNITPPKTAQGAVGIEASAKIEAWKPGDAGKVDIQ</sequence>
<dbReference type="CDD" id="cd13120">
    <property type="entry name" value="BF2867_like_N"/>
    <property type="match status" value="1"/>
</dbReference>
<feature type="chain" id="PRO_5004487655" description="Fimbrillin family protein" evidence="1">
    <location>
        <begin position="22"/>
        <end position="346"/>
    </location>
</feature>
<dbReference type="Pfam" id="PF13149">
    <property type="entry name" value="Mfa_like_1"/>
    <property type="match status" value="1"/>
</dbReference>
<dbReference type="EMBL" id="ASSQ01000003">
    <property type="protein sequence ID" value="EOS19198.1"/>
    <property type="molecule type" value="Genomic_DNA"/>
</dbReference>
<dbReference type="HOGENOM" id="CLU_068624_0_0_10"/>
<dbReference type="PATRIC" id="fig|1235789.3.peg.1034"/>
<keyword evidence="1" id="KW-0732">Signal</keyword>
<evidence type="ECO:0000313" key="3">
    <source>
        <dbReference type="Proteomes" id="UP000014140"/>
    </source>
</evidence>
<dbReference type="PROSITE" id="PS51257">
    <property type="entry name" value="PROKAR_LIPOPROTEIN"/>
    <property type="match status" value="1"/>
</dbReference>
<comment type="caution">
    <text evidence="2">The sequence shown here is derived from an EMBL/GenBank/DDBJ whole genome shotgun (WGS) entry which is preliminary data.</text>
</comment>
<evidence type="ECO:0000256" key="1">
    <source>
        <dbReference type="SAM" id="SignalP"/>
    </source>
</evidence>
<feature type="signal peptide" evidence="1">
    <location>
        <begin position="1"/>
        <end position="21"/>
    </location>
</feature>
<protein>
    <recommendedName>
        <fullName evidence="4">Fimbrillin family protein</fullName>
    </recommendedName>
</protein>
<dbReference type="InterPro" id="IPR025049">
    <property type="entry name" value="Mfa-like_1"/>
</dbReference>
<accession>S0GUW0</accession>
<dbReference type="Proteomes" id="UP000014140">
    <property type="component" value="Unassembled WGS sequence"/>
</dbReference>
<organism evidence="2 3">
    <name type="scientific">Parabacteroides goldsteinii dnLKV18</name>
    <dbReference type="NCBI Taxonomy" id="1235789"/>
    <lineage>
        <taxon>Bacteria</taxon>
        <taxon>Pseudomonadati</taxon>
        <taxon>Bacteroidota</taxon>
        <taxon>Bacteroidia</taxon>
        <taxon>Bacteroidales</taxon>
        <taxon>Tannerellaceae</taxon>
        <taxon>Parabacteroides</taxon>
    </lineage>
</organism>